<gene>
    <name evidence="2" type="ORF">PAC_05042</name>
</gene>
<dbReference type="Proteomes" id="UP000184330">
    <property type="component" value="Unassembled WGS sequence"/>
</dbReference>
<feature type="domain" description="2EXR" evidence="1">
    <location>
        <begin position="19"/>
        <end position="145"/>
    </location>
</feature>
<dbReference type="Pfam" id="PF20150">
    <property type="entry name" value="2EXR"/>
    <property type="match status" value="1"/>
</dbReference>
<dbReference type="OrthoDB" id="10537042at2759"/>
<name>A0A1L7WQV8_9HELO</name>
<keyword evidence="3" id="KW-1185">Reference proteome</keyword>
<evidence type="ECO:0000259" key="1">
    <source>
        <dbReference type="Pfam" id="PF20150"/>
    </source>
</evidence>
<organism evidence="2 3">
    <name type="scientific">Phialocephala subalpina</name>
    <dbReference type="NCBI Taxonomy" id="576137"/>
    <lineage>
        <taxon>Eukaryota</taxon>
        <taxon>Fungi</taxon>
        <taxon>Dikarya</taxon>
        <taxon>Ascomycota</taxon>
        <taxon>Pezizomycotina</taxon>
        <taxon>Leotiomycetes</taxon>
        <taxon>Helotiales</taxon>
        <taxon>Mollisiaceae</taxon>
        <taxon>Phialocephala</taxon>
        <taxon>Phialocephala fortinii species complex</taxon>
    </lineage>
</organism>
<dbReference type="PANTHER" id="PTHR35910">
    <property type="entry name" value="2EXR DOMAIN-CONTAINING PROTEIN"/>
    <property type="match status" value="1"/>
</dbReference>
<accession>A0A1L7WQV8</accession>
<evidence type="ECO:0000313" key="3">
    <source>
        <dbReference type="Proteomes" id="UP000184330"/>
    </source>
</evidence>
<protein>
    <recommendedName>
        <fullName evidence="1">2EXR domain-containing protein</fullName>
    </recommendedName>
</protein>
<dbReference type="AlphaFoldDB" id="A0A1L7WQV8"/>
<evidence type="ECO:0000313" key="2">
    <source>
        <dbReference type="EMBL" id="CZR55156.1"/>
    </source>
</evidence>
<proteinExistence type="predicted"/>
<reference evidence="2 3" key="1">
    <citation type="submission" date="2016-03" db="EMBL/GenBank/DDBJ databases">
        <authorList>
            <person name="Ploux O."/>
        </authorList>
    </citation>
    <scope>NUCLEOTIDE SEQUENCE [LARGE SCALE GENOMIC DNA]</scope>
    <source>
        <strain evidence="2 3">UAMH 11012</strain>
    </source>
</reference>
<dbReference type="InterPro" id="IPR045518">
    <property type="entry name" value="2EXR"/>
</dbReference>
<sequence length="331" mass="39388">MHPPHGTEPILAMADLIEFEYFPKLPTELQYMVWNLALSETHRVIRYTLSSEHPHQPNSWRHVSISRQVPALLHVCTSSRAMARKHYYERHVSHNQVWSCGLNNRPTRQWTKCVQAQKIPSAFSGYENLTMEQTPGQWWNPDYDFVFLDTKRICNTCPAKSICNATNGPWCVRYFNPRIKYIALTMKDWKSMQGWYKWLLHCRGIKYIFLMANRQKWEKPVGGRRLPSTRRVPYHGNPREWTQESDQAWEEQKQLCRRWGTNLIEDFARTWARLRDSNSLDLYDDVLSAGSRLKWIWNLKIRVVESEEEIARRIARRIARIRKREDGSQGK</sequence>
<dbReference type="PANTHER" id="PTHR35910:SF6">
    <property type="entry name" value="2EXR DOMAIN-CONTAINING PROTEIN"/>
    <property type="match status" value="1"/>
</dbReference>
<dbReference type="EMBL" id="FJOG01000006">
    <property type="protein sequence ID" value="CZR55156.1"/>
    <property type="molecule type" value="Genomic_DNA"/>
</dbReference>